<feature type="region of interest" description="Disordered" evidence="1">
    <location>
        <begin position="136"/>
        <end position="155"/>
    </location>
</feature>
<protein>
    <submittedName>
        <fullName evidence="2">Uncharacterized protein</fullName>
    </submittedName>
</protein>
<accession>A0A2C5YQ06</accession>
<dbReference type="EMBL" id="NJEU01000661">
    <property type="protein sequence ID" value="PHH71605.1"/>
    <property type="molecule type" value="Genomic_DNA"/>
</dbReference>
<feature type="region of interest" description="Disordered" evidence="1">
    <location>
        <begin position="166"/>
        <end position="228"/>
    </location>
</feature>
<gene>
    <name evidence="2" type="ORF">CDD82_6424</name>
</gene>
<feature type="compositionally biased region" description="Basic and acidic residues" evidence="1">
    <location>
        <begin position="709"/>
        <end position="730"/>
    </location>
</feature>
<feature type="compositionally biased region" description="Polar residues" evidence="1">
    <location>
        <begin position="267"/>
        <end position="280"/>
    </location>
</feature>
<dbReference type="AlphaFoldDB" id="A0A2C5YQ06"/>
<feature type="compositionally biased region" description="Basic and acidic residues" evidence="1">
    <location>
        <begin position="216"/>
        <end position="228"/>
    </location>
</feature>
<name>A0A2C5YQ06_9HYPO</name>
<proteinExistence type="predicted"/>
<evidence type="ECO:0000256" key="1">
    <source>
        <dbReference type="SAM" id="MobiDB-lite"/>
    </source>
</evidence>
<feature type="compositionally biased region" description="Basic residues" evidence="1">
    <location>
        <begin position="857"/>
        <end position="867"/>
    </location>
</feature>
<dbReference type="Proteomes" id="UP000224854">
    <property type="component" value="Unassembled WGS sequence"/>
</dbReference>
<feature type="region of interest" description="Disordered" evidence="1">
    <location>
        <begin position="247"/>
        <end position="280"/>
    </location>
</feature>
<comment type="caution">
    <text evidence="2">The sequence shown here is derived from an EMBL/GenBank/DDBJ whole genome shotgun (WGS) entry which is preliminary data.</text>
</comment>
<reference evidence="2 3" key="1">
    <citation type="submission" date="2017-06" db="EMBL/GenBank/DDBJ databases">
        <title>Ant-infecting Ophiocordyceps genomes reveal a high diversity of potential behavioral manipulation genes and a possible major role for enterotoxins.</title>
        <authorList>
            <person name="De Bekker C."/>
            <person name="Evans H.C."/>
            <person name="Brachmann A."/>
            <person name="Hughes D.P."/>
        </authorList>
    </citation>
    <scope>NUCLEOTIDE SEQUENCE [LARGE SCALE GENOMIC DNA]</scope>
    <source>
        <strain evidence="2 3">1348a</strain>
    </source>
</reference>
<feature type="compositionally biased region" description="Low complexity" evidence="1">
    <location>
        <begin position="136"/>
        <end position="150"/>
    </location>
</feature>
<feature type="compositionally biased region" description="Low complexity" evidence="1">
    <location>
        <begin position="249"/>
        <end position="266"/>
    </location>
</feature>
<feature type="compositionally biased region" description="Low complexity" evidence="1">
    <location>
        <begin position="747"/>
        <end position="758"/>
    </location>
</feature>
<keyword evidence="3" id="KW-1185">Reference proteome</keyword>
<feature type="region of interest" description="Disordered" evidence="1">
    <location>
        <begin position="654"/>
        <end position="673"/>
    </location>
</feature>
<sequence>MKRIQFPLAHHPQQDIILGPIVQRKRRAHEGLIQDAHVKRARLVSTLDDTLAQFAGAPLTPNQVANMLMDATARVTENLDKDQADETATHGASSQDRLVWDKRRLNDLYLRRHDTSSGSLHRGLLLQLLNHDQNQAAAQSQVASSEPASSGNSPFERGIEAIEHATRTSEHLTSLRPTSLARKGQALNQESTLQPGMGSSPLRKPDMDSPLYRQHSGFESKHGHESTSQLEKRAVTVSMPLPAVTNRFESSLGGQSSSGKSVQVESANQHFSDLSTPCKSSKTVQDISSRHFEPLVEISQPNMTPRANLGNNADANGQQTMLQDISDLDFGQTSSNFASPQFVRAGVGAVASPQTCRIGSVDTTSRRRNEPLIRRVVGNHAVFKSSTPQNIAFGTNVFNDSTQLEASPSAELANNHTSDFAPGKEMAEPLRSAPSIRYSYETAGAKTAASPASPVEDFSVSQLGQLRTPHVPRCLDMMASNTPITPAISWNHMCGRPVSDNAVQITPPHCGPKMYNVDMHLGTDIFRTRTPAVDNLALIATQKCGGEARVVVTRENGRLFVRFKLPIEYANKFPQSQGTDVDGSTAMEVDPTPVAGASMGQPVQHDAAAGDPMKICNDSPEDQSWAPFSSGEQLSSIELSRLSVSQPDVASAFAEQRRPLGTKDPNLSSPQKKVSRALDMVASDLPLEKQMGRGRQVALMDAFDDEMVDAPRPDAGDDVDMADKGEKSDVEMADAPSVRRSSRLRVLRSNTRSRTTTRAPKSSISGPNKDASNSGSGRNAKRSTRAKNGAGVANCTRANTNTNKGTQYPAQILAKQTHDESSMEGVEEEGSQTASECKHSKSVGWKDPLEAWEGAKRGTRGRPRKARATQGKTAVEKVEMTTAAAQRKRASQMVAGLDMTAKATSASGRVTRSAARAMN</sequence>
<feature type="compositionally biased region" description="Polar residues" evidence="1">
    <location>
        <begin position="759"/>
        <end position="777"/>
    </location>
</feature>
<feature type="region of interest" description="Disordered" evidence="1">
    <location>
        <begin position="707"/>
        <end position="874"/>
    </location>
</feature>
<feature type="compositionally biased region" description="Polar residues" evidence="1">
    <location>
        <begin position="796"/>
        <end position="809"/>
    </location>
</feature>
<evidence type="ECO:0000313" key="2">
    <source>
        <dbReference type="EMBL" id="PHH71605.1"/>
    </source>
</evidence>
<evidence type="ECO:0000313" key="3">
    <source>
        <dbReference type="Proteomes" id="UP000224854"/>
    </source>
</evidence>
<feature type="compositionally biased region" description="Basic and acidic residues" evidence="1">
    <location>
        <begin position="847"/>
        <end position="856"/>
    </location>
</feature>
<organism evidence="2 3">
    <name type="scientific">Ophiocordyceps australis</name>
    <dbReference type="NCBI Taxonomy" id="1399860"/>
    <lineage>
        <taxon>Eukaryota</taxon>
        <taxon>Fungi</taxon>
        <taxon>Dikarya</taxon>
        <taxon>Ascomycota</taxon>
        <taxon>Pezizomycotina</taxon>
        <taxon>Sordariomycetes</taxon>
        <taxon>Hypocreomycetidae</taxon>
        <taxon>Hypocreales</taxon>
        <taxon>Ophiocordycipitaceae</taxon>
        <taxon>Ophiocordyceps</taxon>
    </lineage>
</organism>
<feature type="region of interest" description="Disordered" evidence="1">
    <location>
        <begin position="574"/>
        <end position="631"/>
    </location>
</feature>
<dbReference type="OrthoDB" id="4924986at2759"/>